<protein>
    <recommendedName>
        <fullName evidence="11">Aromatic hydrocarbon degradation protein</fullName>
    </recommendedName>
</protein>
<organism evidence="9 10">
    <name type="scientific">Sedimenticola thiotaurini</name>
    <dbReference type="NCBI Taxonomy" id="1543721"/>
    <lineage>
        <taxon>Bacteria</taxon>
        <taxon>Pseudomonadati</taxon>
        <taxon>Pseudomonadota</taxon>
        <taxon>Gammaproteobacteria</taxon>
        <taxon>Chromatiales</taxon>
        <taxon>Sedimenticolaceae</taxon>
        <taxon>Sedimenticola</taxon>
    </lineage>
</organism>
<dbReference type="Pfam" id="PF03349">
    <property type="entry name" value="Toluene_X"/>
    <property type="match status" value="1"/>
</dbReference>
<gene>
    <name evidence="9" type="ORF">AAY24_07380</name>
</gene>
<evidence type="ECO:0000256" key="5">
    <source>
        <dbReference type="ARBA" id="ARBA00022729"/>
    </source>
</evidence>
<accession>A0A0F7JX30</accession>
<comment type="subcellular location">
    <subcellularLocation>
        <location evidence="1">Cell outer membrane</location>
        <topology evidence="1">Multi-pass membrane protein</topology>
    </subcellularLocation>
</comment>
<dbReference type="EMBL" id="CP011412">
    <property type="protein sequence ID" value="AKH20202.1"/>
    <property type="molecule type" value="Genomic_DNA"/>
</dbReference>
<evidence type="ECO:0000313" key="10">
    <source>
        <dbReference type="Proteomes" id="UP000034410"/>
    </source>
</evidence>
<dbReference type="PANTHER" id="PTHR35093:SF8">
    <property type="entry name" value="OUTER MEMBRANE PROTEIN NMB0088-RELATED"/>
    <property type="match status" value="1"/>
</dbReference>
<keyword evidence="7" id="KW-0998">Cell outer membrane</keyword>
<dbReference type="RefSeq" id="WP_046859138.1">
    <property type="nucleotide sequence ID" value="NZ_CP011412.1"/>
</dbReference>
<comment type="similarity">
    <text evidence="2">Belongs to the OmpP1/FadL family.</text>
</comment>
<evidence type="ECO:0000256" key="7">
    <source>
        <dbReference type="ARBA" id="ARBA00023237"/>
    </source>
</evidence>
<proteinExistence type="inferred from homology"/>
<keyword evidence="5 8" id="KW-0732">Signal</keyword>
<dbReference type="KEGG" id="seds:AAY24_07380"/>
<dbReference type="GO" id="GO:0015483">
    <property type="term" value="F:long-chain fatty acid transporting porin activity"/>
    <property type="evidence" value="ECO:0007669"/>
    <property type="project" value="TreeGrafter"/>
</dbReference>
<sequence>MKKLALVSAISLAATGQAMAAAYKLPENSINSTALSAAYVANAHGADASYYNPAAMVYNAPGASLEADLTLAHLTSIDLTSGALAPDSTKVENIPIPSFHYVSPAMGDFRFGLSAVVPVGLSKRWNGQAAGFAQEFTLETLELNPTIGYRINDRFSVGGGVRIIYTDGVVKSDNGAGTSRDLSGDSFDYGYNLALHFKATDQLSLAATYRSKIDLTVKGDANLWVGGALNYIGPASVEIPAPAALNLAAAYDINDRTTVEFVYERTYWSSYKQLDFNYAASIHPFIDGVFGTPGIKDWSDTNTYRIGLTHQLNPKWTLMAGFAYDETPVPKKYVNYELPDSDAKIFSFGAKYKYSDKMTIGASLLYDQKDKLSIPAGVNTEAQNTLLGGATFENAKAYLFTVGMEYKF</sequence>
<feature type="chain" id="PRO_5002517278" description="Aromatic hydrocarbon degradation protein" evidence="8">
    <location>
        <begin position="21"/>
        <end position="408"/>
    </location>
</feature>
<feature type="signal peptide" evidence="8">
    <location>
        <begin position="1"/>
        <end position="20"/>
    </location>
</feature>
<evidence type="ECO:0000256" key="3">
    <source>
        <dbReference type="ARBA" id="ARBA00022452"/>
    </source>
</evidence>
<dbReference type="Gene3D" id="2.40.160.60">
    <property type="entry name" value="Outer membrane protein transport protein (OMPP1/FadL/TodX)"/>
    <property type="match status" value="1"/>
</dbReference>
<dbReference type="PATRIC" id="fig|1543721.4.peg.1534"/>
<keyword evidence="6" id="KW-0472">Membrane</keyword>
<dbReference type="Proteomes" id="UP000034410">
    <property type="component" value="Chromosome"/>
</dbReference>
<dbReference type="AlphaFoldDB" id="A0A0F7JX30"/>
<name>A0A0F7JX30_9GAMM</name>
<keyword evidence="4" id="KW-0812">Transmembrane</keyword>
<evidence type="ECO:0000256" key="8">
    <source>
        <dbReference type="SAM" id="SignalP"/>
    </source>
</evidence>
<keyword evidence="10" id="KW-1185">Reference proteome</keyword>
<evidence type="ECO:0008006" key="11">
    <source>
        <dbReference type="Google" id="ProtNLM"/>
    </source>
</evidence>
<evidence type="ECO:0000256" key="4">
    <source>
        <dbReference type="ARBA" id="ARBA00022692"/>
    </source>
</evidence>
<evidence type="ECO:0000256" key="2">
    <source>
        <dbReference type="ARBA" id="ARBA00008163"/>
    </source>
</evidence>
<dbReference type="PANTHER" id="PTHR35093">
    <property type="entry name" value="OUTER MEMBRANE PROTEIN NMB0088-RELATED"/>
    <property type="match status" value="1"/>
</dbReference>
<keyword evidence="3" id="KW-1134">Transmembrane beta strand</keyword>
<evidence type="ECO:0000256" key="1">
    <source>
        <dbReference type="ARBA" id="ARBA00004571"/>
    </source>
</evidence>
<reference evidence="9 10" key="1">
    <citation type="journal article" date="2015" name="Genome Announc.">
        <title>Complete Genome Sequence of Sedimenticola thiotaurini Strain SIP-G1, a Polyphosphate- and Polyhydroxyalkanoate-Accumulating Sulfur-Oxidizing Gammaproteobacterium Isolated from Salt Marsh Sediments.</title>
        <authorList>
            <person name="Flood B.E."/>
            <person name="Jones D.S."/>
            <person name="Bailey J.V."/>
        </authorList>
    </citation>
    <scope>NUCLEOTIDE SEQUENCE [LARGE SCALE GENOMIC DNA]</scope>
    <source>
        <strain evidence="9 10">SIP-G1</strain>
    </source>
</reference>
<evidence type="ECO:0000256" key="6">
    <source>
        <dbReference type="ARBA" id="ARBA00023136"/>
    </source>
</evidence>
<dbReference type="GO" id="GO:0009279">
    <property type="term" value="C:cell outer membrane"/>
    <property type="evidence" value="ECO:0007669"/>
    <property type="project" value="UniProtKB-SubCell"/>
</dbReference>
<evidence type="ECO:0000313" key="9">
    <source>
        <dbReference type="EMBL" id="AKH20202.1"/>
    </source>
</evidence>
<dbReference type="SUPFAM" id="SSF56935">
    <property type="entry name" value="Porins"/>
    <property type="match status" value="1"/>
</dbReference>
<dbReference type="OrthoDB" id="19849at2"/>
<dbReference type="InterPro" id="IPR005017">
    <property type="entry name" value="OMPP1/FadL/TodX"/>
</dbReference>